<evidence type="ECO:0000256" key="7">
    <source>
        <dbReference type="ARBA" id="ARBA00022927"/>
    </source>
</evidence>
<evidence type="ECO:0000259" key="13">
    <source>
        <dbReference type="Pfam" id="PF00263"/>
    </source>
</evidence>
<dbReference type="Proteomes" id="UP001180081">
    <property type="component" value="Unassembled WGS sequence"/>
</dbReference>
<dbReference type="InterPro" id="IPR038591">
    <property type="entry name" value="NolW-like_sf"/>
</dbReference>
<keyword evidence="9" id="KW-0998">Cell outer membrane</keyword>
<evidence type="ECO:0000256" key="11">
    <source>
        <dbReference type="SAM" id="Coils"/>
    </source>
</evidence>
<dbReference type="InterPro" id="IPR050810">
    <property type="entry name" value="Bact_Secretion_Sys_Channel"/>
</dbReference>
<sequence length="776" mass="82513">MPSKISKPTPRLPDCTRNIVLTLALTTALAEETPPPPAPAAAPTLLDAIRQMQRNLPPGVPPPPAQPATPTAVTPAPATPPAVTPAPATPPAALPVAKPLPTETRVKPASTTAAKPAAATPAAATPATTATAPTTQTVAAIEPIAPRDRVLTQQPQLVGAGGVTLRFDNADVYEVVQTIMGDILQLNYIVDPGITGKVNINGLSPVSSEDLLGVLQSVLALNNISIIRDGNLYKVVRDNLAARDTVSSTAVGDNGSVVQIFAPRHVQPSALIATLRNFIGPQATLVNDPTDHYLIVVDRARNVKKLQELVQSLDIDYLAKVQTEMVQIENGDATEVAREMETLFKTSQMYNWRGTEANKVFFMPIKRMNAILVAASNRDVLEAARKQIREVDIAPKEGLNSRINIYTVKNSTAAYLAGLISQIYGGAAPATSTGATKVVQKGNVPTTSASGTGLSGEVQIIPNEKSNSLIIKASRQDYLQILQLLEQLDTVSRQVLIQANVIEVGLSKQNRLGIEWTLLHEKLSIDGQIYKAAAKLGGTIDAKAGGLLYSVTDSVGTAMGAIQAVANDDDITILASPRIVASDGKEAKIEIGQEVPVRTQQISNANTGTTGSTIAESFTYRTVGIILQVKPSINESGLVNLEINQEVSTVANDTNGATTLPRFTKRSVQTEVSLQEGKTLVIGGLIQDNGSVNETGVPYLKDIPVLGNLFRAQTKKTERTELLLTLTPYVINNQSDADRLNRQLDDAMEEVRELLNTARRQKAGLPPTLAIDAAKP</sequence>
<feature type="compositionally biased region" description="Low complexity" evidence="12">
    <location>
        <begin position="94"/>
        <end position="131"/>
    </location>
</feature>
<feature type="domain" description="NolW-like" evidence="14">
    <location>
        <begin position="405"/>
        <end position="494"/>
    </location>
</feature>
<feature type="region of interest" description="Disordered" evidence="12">
    <location>
        <begin position="54"/>
        <end position="131"/>
    </location>
</feature>
<feature type="domain" description="GspD-like N0" evidence="15">
    <location>
        <begin position="166"/>
        <end position="235"/>
    </location>
</feature>
<dbReference type="InterPro" id="IPR004846">
    <property type="entry name" value="T2SS/T3SS_dom"/>
</dbReference>
<organism evidence="16 17">
    <name type="scientific">Chitinimonas viridis</name>
    <dbReference type="NCBI Taxonomy" id="664880"/>
    <lineage>
        <taxon>Bacteria</taxon>
        <taxon>Pseudomonadati</taxon>
        <taxon>Pseudomonadota</taxon>
        <taxon>Betaproteobacteria</taxon>
        <taxon>Neisseriales</taxon>
        <taxon>Chitinibacteraceae</taxon>
        <taxon>Chitinimonas</taxon>
    </lineage>
</organism>
<evidence type="ECO:0000256" key="1">
    <source>
        <dbReference type="ARBA" id="ARBA00004442"/>
    </source>
</evidence>
<proteinExistence type="inferred from homology"/>
<reference evidence="16" key="2">
    <citation type="submission" date="2023-06" db="EMBL/GenBank/DDBJ databases">
        <authorList>
            <person name="Lucena T."/>
            <person name="Sun Q."/>
        </authorList>
    </citation>
    <scope>NUCLEOTIDE SEQUENCE</scope>
    <source>
        <strain evidence="16">CECT 7703</strain>
    </source>
</reference>
<keyword evidence="8" id="KW-0472">Membrane</keyword>
<dbReference type="NCBIfam" id="TIGR02517">
    <property type="entry name" value="type_II_gspD"/>
    <property type="match status" value="1"/>
</dbReference>
<keyword evidence="11" id="KW-0175">Coiled coil</keyword>
<keyword evidence="6" id="KW-0732">Signal</keyword>
<name>A0ABT8B928_9NEIS</name>
<dbReference type="PANTHER" id="PTHR30332">
    <property type="entry name" value="PROBABLE GENERAL SECRETION PATHWAY PROTEIN D"/>
    <property type="match status" value="1"/>
</dbReference>
<feature type="compositionally biased region" description="Pro residues" evidence="12">
    <location>
        <begin position="58"/>
        <end position="67"/>
    </location>
</feature>
<evidence type="ECO:0000256" key="8">
    <source>
        <dbReference type="ARBA" id="ARBA00023136"/>
    </source>
</evidence>
<evidence type="ECO:0000259" key="15">
    <source>
        <dbReference type="Pfam" id="PF21305"/>
    </source>
</evidence>
<evidence type="ECO:0000256" key="10">
    <source>
        <dbReference type="RuleBase" id="RU004004"/>
    </source>
</evidence>
<evidence type="ECO:0000256" key="5">
    <source>
        <dbReference type="ARBA" id="ARBA00022692"/>
    </source>
</evidence>
<evidence type="ECO:0000313" key="16">
    <source>
        <dbReference type="EMBL" id="MDN3578053.1"/>
    </source>
</evidence>
<reference evidence="16" key="1">
    <citation type="journal article" date="2014" name="Int. J. Syst. Evol. Microbiol.">
        <title>Complete genome of a new Firmicutes species belonging to the dominant human colonic microbiota ('Ruminococcus bicirculans') reveals two chromosomes and a selective capacity to utilize plant glucans.</title>
        <authorList>
            <consortium name="NISC Comparative Sequencing Program"/>
            <person name="Wegmann U."/>
            <person name="Louis P."/>
            <person name="Goesmann A."/>
            <person name="Henrissat B."/>
            <person name="Duncan S.H."/>
            <person name="Flint H.J."/>
        </authorList>
    </citation>
    <scope>NUCLEOTIDE SEQUENCE</scope>
    <source>
        <strain evidence="16">CECT 7703</strain>
    </source>
</reference>
<evidence type="ECO:0000313" key="17">
    <source>
        <dbReference type="Proteomes" id="UP001180081"/>
    </source>
</evidence>
<comment type="subcellular location">
    <subcellularLocation>
        <location evidence="1 10">Cell outer membrane</location>
    </subcellularLocation>
</comment>
<evidence type="ECO:0000259" key="14">
    <source>
        <dbReference type="Pfam" id="PF03958"/>
    </source>
</evidence>
<feature type="compositionally biased region" description="Pro residues" evidence="12">
    <location>
        <begin position="77"/>
        <end position="93"/>
    </location>
</feature>
<protein>
    <submittedName>
        <fullName evidence="16">Type II secretion system secretin GspD</fullName>
    </submittedName>
</protein>
<dbReference type="EMBL" id="JAUFPU010000018">
    <property type="protein sequence ID" value="MDN3578053.1"/>
    <property type="molecule type" value="Genomic_DNA"/>
</dbReference>
<dbReference type="InterPro" id="IPR049371">
    <property type="entry name" value="GspD-like_N0"/>
</dbReference>
<dbReference type="PANTHER" id="PTHR30332:SF24">
    <property type="entry name" value="SECRETIN GSPD-RELATED"/>
    <property type="match status" value="1"/>
</dbReference>
<evidence type="ECO:0000256" key="9">
    <source>
        <dbReference type="ARBA" id="ARBA00023237"/>
    </source>
</evidence>
<dbReference type="Pfam" id="PF03958">
    <property type="entry name" value="Secretin_N"/>
    <property type="match status" value="2"/>
</dbReference>
<dbReference type="Gene3D" id="3.30.1370.120">
    <property type="match status" value="3"/>
</dbReference>
<feature type="domain" description="NolW-like" evidence="14">
    <location>
        <begin position="258"/>
        <end position="315"/>
    </location>
</feature>
<keyword evidence="17" id="KW-1185">Reference proteome</keyword>
<comment type="caution">
    <text evidence="16">The sequence shown here is derived from an EMBL/GenBank/DDBJ whole genome shotgun (WGS) entry which is preliminary data.</text>
</comment>
<evidence type="ECO:0000256" key="6">
    <source>
        <dbReference type="ARBA" id="ARBA00022729"/>
    </source>
</evidence>
<keyword evidence="3 10" id="KW-0813">Transport</keyword>
<dbReference type="Pfam" id="PF21305">
    <property type="entry name" value="type_II_gspD_N0"/>
    <property type="match status" value="1"/>
</dbReference>
<keyword evidence="5" id="KW-0812">Transmembrane</keyword>
<evidence type="ECO:0000256" key="12">
    <source>
        <dbReference type="SAM" id="MobiDB-lite"/>
    </source>
</evidence>
<dbReference type="PRINTS" id="PR00811">
    <property type="entry name" value="BCTERIALGSPD"/>
</dbReference>
<dbReference type="Pfam" id="PF00263">
    <property type="entry name" value="Secretin"/>
    <property type="match status" value="1"/>
</dbReference>
<keyword evidence="7" id="KW-0653">Protein transport</keyword>
<feature type="coiled-coil region" evidence="11">
    <location>
        <begin position="730"/>
        <end position="764"/>
    </location>
</feature>
<gene>
    <name evidence="16" type="primary">gspD</name>
    <name evidence="16" type="ORF">QWZ03_14895</name>
</gene>
<dbReference type="PRINTS" id="PR01032">
    <property type="entry name" value="PHAGEIV"/>
</dbReference>
<dbReference type="InterPro" id="IPR005644">
    <property type="entry name" value="NolW-like"/>
</dbReference>
<dbReference type="InterPro" id="IPR013356">
    <property type="entry name" value="T2SS_GspD"/>
</dbReference>
<accession>A0ABT8B928</accession>
<feature type="domain" description="Type II/III secretion system secretin-like" evidence="13">
    <location>
        <begin position="565"/>
        <end position="731"/>
    </location>
</feature>
<dbReference type="RefSeq" id="WP_290333442.1">
    <property type="nucleotide sequence ID" value="NZ_JAUFPU010000018.1"/>
</dbReference>
<keyword evidence="4" id="KW-1134">Transmembrane beta strand</keyword>
<dbReference type="InterPro" id="IPR001775">
    <property type="entry name" value="GspD/PilQ"/>
</dbReference>
<evidence type="ECO:0000256" key="4">
    <source>
        <dbReference type="ARBA" id="ARBA00022452"/>
    </source>
</evidence>
<evidence type="ECO:0000256" key="3">
    <source>
        <dbReference type="ARBA" id="ARBA00022448"/>
    </source>
</evidence>
<evidence type="ECO:0000256" key="2">
    <source>
        <dbReference type="ARBA" id="ARBA00006980"/>
    </source>
</evidence>
<comment type="similarity">
    <text evidence="2">Belongs to the bacterial secretin family. GSP D subfamily.</text>
</comment>